<comment type="caution">
    <text evidence="12">The sequence shown here is derived from an EMBL/GenBank/DDBJ whole genome shotgun (WGS) entry which is preliminary data.</text>
</comment>
<keyword evidence="13" id="KW-1185">Reference proteome</keyword>
<keyword evidence="7" id="KW-0902">Two-component regulatory system</keyword>
<reference evidence="12 13" key="1">
    <citation type="submission" date="2021-10" db="EMBL/GenBank/DDBJ databases">
        <title>Anaerobic single-cell dispensing facilitates the cultivation of human gut bacteria.</title>
        <authorList>
            <person name="Afrizal A."/>
        </authorList>
    </citation>
    <scope>NUCLEOTIDE SEQUENCE [LARGE SCALE GENOMIC DNA]</scope>
    <source>
        <strain evidence="12 13">CLA-AA-H246</strain>
    </source>
</reference>
<feature type="domain" description="Histidine kinase" evidence="10">
    <location>
        <begin position="343"/>
        <end position="554"/>
    </location>
</feature>
<evidence type="ECO:0000256" key="5">
    <source>
        <dbReference type="ARBA" id="ARBA00022679"/>
    </source>
</evidence>
<dbReference type="Gene3D" id="1.10.287.130">
    <property type="match status" value="1"/>
</dbReference>
<feature type="transmembrane region" description="Helical" evidence="9">
    <location>
        <begin position="6"/>
        <end position="26"/>
    </location>
</feature>
<dbReference type="EC" id="2.7.13.3" evidence="3"/>
<dbReference type="RefSeq" id="WP_248834558.1">
    <property type="nucleotide sequence ID" value="NZ_JAJEQE010000002.1"/>
</dbReference>
<dbReference type="Gene3D" id="3.30.565.10">
    <property type="entry name" value="Histidine kinase-like ATPase, C-terminal domain"/>
    <property type="match status" value="1"/>
</dbReference>
<proteinExistence type="predicted"/>
<dbReference type="Pfam" id="PF16736">
    <property type="entry name" value="sCache_like"/>
    <property type="match status" value="1"/>
</dbReference>
<sequence>MKQRIYRNYFWVALTTILIVSFVFVFSYNRTIHDQKEEGMREEAEFISALLEKQGDADVDFQAAAGKTDFRITLIAENGMVLYDNKVKDVSGMENHAKRPEILKASKNGEGSSSRISSTIQSETYYYARKLSDGRYLRLSSKGLSIWSGFVQVLPALTGIALFVIFITFLIAHFLTRNIVEAINGIDLENPMEHLVFPELGVLQKRLGFQNRKIQTQMQNMKEQEYKLTAITENMNEGLIMLDADRRIQYMNQSCQDLFEVSGSKFIGQTISGFCDSIPMQEVVESALKGNVHTAMQELDHKKVQYFGNPILENQKIQGIIILVLDITERERTERMRKEFSANVSHELKTPLTSISGFAELMENHLVAPEDVPEFAAKIHRESERLLTLVNDIIKVSQLDDKEVYYGKENIDLLSFAKEVCDRLEPMAQSRNVTVELSGDAVLYLASRQLMNDLFYNLIENGIKYNKPNGKLWVTVSEKKGHPCISVKDTGIGVPMKYQSRIFERFFRVDKSHSKQTGGTGLGLSIVKHVVEYYGGYIEIHSKMEEGTEIVVHL</sequence>
<dbReference type="NCBIfam" id="TIGR00229">
    <property type="entry name" value="sensory_box"/>
    <property type="match status" value="1"/>
</dbReference>
<keyword evidence="6" id="KW-0418">Kinase</keyword>
<dbReference type="SUPFAM" id="SSF55874">
    <property type="entry name" value="ATPase domain of HSP90 chaperone/DNA topoisomerase II/histidine kinase"/>
    <property type="match status" value="1"/>
</dbReference>
<evidence type="ECO:0000313" key="12">
    <source>
        <dbReference type="EMBL" id="MCC2147862.1"/>
    </source>
</evidence>
<dbReference type="InterPro" id="IPR036097">
    <property type="entry name" value="HisK_dim/P_sf"/>
</dbReference>
<dbReference type="InterPro" id="IPR000014">
    <property type="entry name" value="PAS"/>
</dbReference>
<dbReference type="Proteomes" id="UP001299235">
    <property type="component" value="Unassembled WGS sequence"/>
</dbReference>
<dbReference type="InterPro" id="IPR013656">
    <property type="entry name" value="PAS_4"/>
</dbReference>
<evidence type="ECO:0000259" key="10">
    <source>
        <dbReference type="PROSITE" id="PS50109"/>
    </source>
</evidence>
<keyword evidence="4" id="KW-0597">Phosphoprotein</keyword>
<dbReference type="Gene3D" id="3.30.450.20">
    <property type="entry name" value="PAS domain"/>
    <property type="match status" value="1"/>
</dbReference>
<dbReference type="SMART" id="SM00091">
    <property type="entry name" value="PAS"/>
    <property type="match status" value="1"/>
</dbReference>
<feature type="transmembrane region" description="Helical" evidence="9">
    <location>
        <begin position="144"/>
        <end position="175"/>
    </location>
</feature>
<dbReference type="Pfam" id="PF00512">
    <property type="entry name" value="HisKA"/>
    <property type="match status" value="1"/>
</dbReference>
<evidence type="ECO:0000256" key="2">
    <source>
        <dbReference type="ARBA" id="ARBA00004370"/>
    </source>
</evidence>
<protein>
    <recommendedName>
        <fullName evidence="3">histidine kinase</fullName>
        <ecNumber evidence="3">2.7.13.3</ecNumber>
    </recommendedName>
</protein>
<keyword evidence="9" id="KW-1133">Transmembrane helix</keyword>
<dbReference type="Pfam" id="PF08448">
    <property type="entry name" value="PAS_4"/>
    <property type="match status" value="1"/>
</dbReference>
<evidence type="ECO:0000256" key="9">
    <source>
        <dbReference type="SAM" id="Phobius"/>
    </source>
</evidence>
<accession>A0ABS8ES22</accession>
<keyword evidence="8 9" id="KW-0472">Membrane</keyword>
<comment type="subcellular location">
    <subcellularLocation>
        <location evidence="2">Membrane</location>
    </subcellularLocation>
</comment>
<feature type="domain" description="PAS" evidence="11">
    <location>
        <begin position="224"/>
        <end position="270"/>
    </location>
</feature>
<evidence type="ECO:0000256" key="8">
    <source>
        <dbReference type="ARBA" id="ARBA00023136"/>
    </source>
</evidence>
<dbReference type="InterPro" id="IPR003594">
    <property type="entry name" value="HATPase_dom"/>
</dbReference>
<evidence type="ECO:0000256" key="6">
    <source>
        <dbReference type="ARBA" id="ARBA00022777"/>
    </source>
</evidence>
<dbReference type="SUPFAM" id="SSF55785">
    <property type="entry name" value="PYP-like sensor domain (PAS domain)"/>
    <property type="match status" value="1"/>
</dbReference>
<dbReference type="CDD" id="cd00130">
    <property type="entry name" value="PAS"/>
    <property type="match status" value="1"/>
</dbReference>
<evidence type="ECO:0000256" key="3">
    <source>
        <dbReference type="ARBA" id="ARBA00012438"/>
    </source>
</evidence>
<dbReference type="InterPro" id="IPR036890">
    <property type="entry name" value="HATPase_C_sf"/>
</dbReference>
<evidence type="ECO:0000259" key="11">
    <source>
        <dbReference type="PROSITE" id="PS50112"/>
    </source>
</evidence>
<dbReference type="InterPro" id="IPR005467">
    <property type="entry name" value="His_kinase_dom"/>
</dbReference>
<name>A0ABS8ES22_9FIRM</name>
<dbReference type="SMART" id="SM00387">
    <property type="entry name" value="HATPase_c"/>
    <property type="match status" value="1"/>
</dbReference>
<organism evidence="12 13">
    <name type="scientific">Hominisplanchenecus faecis</name>
    <dbReference type="NCBI Taxonomy" id="2885351"/>
    <lineage>
        <taxon>Bacteria</taxon>
        <taxon>Bacillati</taxon>
        <taxon>Bacillota</taxon>
        <taxon>Clostridia</taxon>
        <taxon>Lachnospirales</taxon>
        <taxon>Lachnospiraceae</taxon>
        <taxon>Hominisplanchenecus</taxon>
    </lineage>
</organism>
<keyword evidence="5" id="KW-0808">Transferase</keyword>
<dbReference type="InterPro" id="IPR031967">
    <property type="entry name" value="PhoR_single_Cache-like_dom"/>
</dbReference>
<evidence type="ECO:0000256" key="1">
    <source>
        <dbReference type="ARBA" id="ARBA00000085"/>
    </source>
</evidence>
<gene>
    <name evidence="12" type="ORF">LKD42_01120</name>
</gene>
<comment type="catalytic activity">
    <reaction evidence="1">
        <text>ATP + protein L-histidine = ADP + protein N-phospho-L-histidine.</text>
        <dbReference type="EC" id="2.7.13.3"/>
    </reaction>
</comment>
<dbReference type="Pfam" id="PF02518">
    <property type="entry name" value="HATPase_c"/>
    <property type="match status" value="1"/>
</dbReference>
<dbReference type="SMART" id="SM00388">
    <property type="entry name" value="HisKA"/>
    <property type="match status" value="1"/>
</dbReference>
<dbReference type="EMBL" id="JAJEQE010000002">
    <property type="protein sequence ID" value="MCC2147862.1"/>
    <property type="molecule type" value="Genomic_DNA"/>
</dbReference>
<keyword evidence="9" id="KW-0812">Transmembrane</keyword>
<dbReference type="InterPro" id="IPR003661">
    <property type="entry name" value="HisK_dim/P_dom"/>
</dbReference>
<evidence type="ECO:0000313" key="13">
    <source>
        <dbReference type="Proteomes" id="UP001299235"/>
    </source>
</evidence>
<dbReference type="SUPFAM" id="SSF47384">
    <property type="entry name" value="Homodimeric domain of signal transducing histidine kinase"/>
    <property type="match status" value="1"/>
</dbReference>
<dbReference type="PROSITE" id="PS50109">
    <property type="entry name" value="HIS_KIN"/>
    <property type="match status" value="1"/>
</dbReference>
<evidence type="ECO:0000256" key="7">
    <source>
        <dbReference type="ARBA" id="ARBA00023012"/>
    </source>
</evidence>
<dbReference type="InterPro" id="IPR004358">
    <property type="entry name" value="Sig_transdc_His_kin-like_C"/>
</dbReference>
<dbReference type="PRINTS" id="PR00344">
    <property type="entry name" value="BCTRLSENSOR"/>
</dbReference>
<evidence type="ECO:0000256" key="4">
    <source>
        <dbReference type="ARBA" id="ARBA00022553"/>
    </source>
</evidence>
<dbReference type="CDD" id="cd00082">
    <property type="entry name" value="HisKA"/>
    <property type="match status" value="1"/>
</dbReference>
<dbReference type="PANTHER" id="PTHR45453">
    <property type="entry name" value="PHOSPHATE REGULON SENSOR PROTEIN PHOR"/>
    <property type="match status" value="1"/>
</dbReference>
<dbReference type="InterPro" id="IPR050351">
    <property type="entry name" value="BphY/WalK/GraS-like"/>
</dbReference>
<dbReference type="PROSITE" id="PS50112">
    <property type="entry name" value="PAS"/>
    <property type="match status" value="1"/>
</dbReference>
<dbReference type="PANTHER" id="PTHR45453:SF1">
    <property type="entry name" value="PHOSPHATE REGULON SENSOR PROTEIN PHOR"/>
    <property type="match status" value="1"/>
</dbReference>
<dbReference type="InterPro" id="IPR035965">
    <property type="entry name" value="PAS-like_dom_sf"/>
</dbReference>